<feature type="region of interest" description="Disordered" evidence="10">
    <location>
        <begin position="142"/>
        <end position="207"/>
    </location>
</feature>
<keyword evidence="5" id="KW-0648">Protein biosynthesis</keyword>
<dbReference type="InParanoid" id="T1FVW1"/>
<dbReference type="InterPro" id="IPR042529">
    <property type="entry name" value="IF_2B-like_C"/>
</dbReference>
<feature type="compositionally biased region" description="Basic and acidic residues" evidence="10">
    <location>
        <begin position="185"/>
        <end position="201"/>
    </location>
</feature>
<gene>
    <name evidence="12" type="primary">20212957</name>
    <name evidence="11" type="ORF">HELRODRAFT_194277</name>
</gene>
<dbReference type="GO" id="GO:0003743">
    <property type="term" value="F:translation initiation factor activity"/>
    <property type="evidence" value="ECO:0000318"/>
    <property type="project" value="GO_Central"/>
</dbReference>
<feature type="region of interest" description="Disordered" evidence="10">
    <location>
        <begin position="225"/>
        <end position="257"/>
    </location>
</feature>
<feature type="compositionally biased region" description="Polar residues" evidence="10">
    <location>
        <begin position="289"/>
        <end position="306"/>
    </location>
</feature>
<evidence type="ECO:0000256" key="7">
    <source>
        <dbReference type="ARBA" id="ARBA00044356"/>
    </source>
</evidence>
<dbReference type="AlphaFoldDB" id="T1FVW1"/>
<feature type="compositionally biased region" description="Basic residues" evidence="10">
    <location>
        <begin position="1"/>
        <end position="12"/>
    </location>
</feature>
<dbReference type="STRING" id="6412.T1FVW1"/>
<keyword evidence="3" id="KW-0963">Cytoplasm</keyword>
<dbReference type="KEGG" id="hro:HELRODRAFT_194277"/>
<evidence type="ECO:0000256" key="2">
    <source>
        <dbReference type="ARBA" id="ARBA00007251"/>
    </source>
</evidence>
<dbReference type="Gene3D" id="3.40.50.10470">
    <property type="entry name" value="Translation initiation factor eif-2b, domain 2"/>
    <property type="match status" value="1"/>
</dbReference>
<evidence type="ECO:0000256" key="1">
    <source>
        <dbReference type="ARBA" id="ARBA00004514"/>
    </source>
</evidence>
<evidence type="ECO:0000256" key="6">
    <source>
        <dbReference type="ARBA" id="ARBA00044147"/>
    </source>
</evidence>
<dbReference type="EMBL" id="AMQM01007638">
    <property type="status" value="NOT_ANNOTATED_CDS"/>
    <property type="molecule type" value="Genomic_DNA"/>
</dbReference>
<dbReference type="SUPFAM" id="SSF100950">
    <property type="entry name" value="NagB/RpiA/CoA transferase-like"/>
    <property type="match status" value="1"/>
</dbReference>
<accession>T1FVW1</accession>
<name>T1FVW1_HELRO</name>
<reference evidence="11 13" key="2">
    <citation type="journal article" date="2013" name="Nature">
        <title>Insights into bilaterian evolution from three spiralian genomes.</title>
        <authorList>
            <person name="Simakov O."/>
            <person name="Marletaz F."/>
            <person name="Cho S.J."/>
            <person name="Edsinger-Gonzales E."/>
            <person name="Havlak P."/>
            <person name="Hellsten U."/>
            <person name="Kuo D.H."/>
            <person name="Larsson T."/>
            <person name="Lv J."/>
            <person name="Arendt D."/>
            <person name="Savage R."/>
            <person name="Osoegawa K."/>
            <person name="de Jong P."/>
            <person name="Grimwood J."/>
            <person name="Chapman J.A."/>
            <person name="Shapiro H."/>
            <person name="Aerts A."/>
            <person name="Otillar R.P."/>
            <person name="Terry A.Y."/>
            <person name="Boore J.L."/>
            <person name="Grigoriev I.V."/>
            <person name="Lindberg D.R."/>
            <person name="Seaver E.C."/>
            <person name="Weisblat D.A."/>
            <person name="Putnam N.H."/>
            <person name="Rokhsar D.S."/>
        </authorList>
    </citation>
    <scope>NUCLEOTIDE SEQUENCE</scope>
</reference>
<sequence length="727" mass="79989">MPSKRNRNKANKNRQNSASTDVTTSPNKDAIKTSAHIFPSVYCVSQEQLEASTMNHDDQSLTVTSVTKMLKSGDEKIVNNDVADSKNDSQISTTAATNNINGLPTTTAITNVISEISENTSTLTNAFVGKENENGDVHMQEKISDSSNQTAMQLTNSKQQQQQQQSENKSKVPKQQQQKQQHTPTTKDQKVTEKIKDKIDNNSKMINDLNNVADKMEEFNIKKKSQPTENDLINQQQQQQHELQEVTDDSLTKSKSQLRAERRAVQEAQRAAKLAAKQGGAVAAKQGGTPSAKQVENSQVKNTTASAPAKPVQAKVMDQPASSNKVQTSTTLVPQMKTTKQPKKSATSKKSSNKKECKQQVMKMFHHLLPTTTTTSTTTCTTTTTATTTNMVDGDSKPCSISSINFSTSQDGFHPSILKLGQQYSEEEIIGSNARELSLVKALKHMLHDYSTPINKEFSRDFMEKLAKSIEYLKSCKPLTMGMVNITKYFKHHINKLEGLFPGASDDVLRTYLNDRLTDFVNANIILATKRIINEFKLTVMDGDVFLVYGCSPLVIKALTEAFNMGKSFKVFVADTDESESYGRLMAEGLITRGMDCTFLNTSVVSTYIYKITKVLVGPEAVFSNGSIMCPTGISAVIISALLSDVSVVALCETFKFCDRAQIDSIVQNEMGLSVESTGTNKEFEAVGLKYDLSPARLVPTLITELGSLPSRTVSGVYRLKWSATLM</sequence>
<dbReference type="OrthoDB" id="10254737at2759"/>
<evidence type="ECO:0000256" key="3">
    <source>
        <dbReference type="ARBA" id="ARBA00022490"/>
    </source>
</evidence>
<evidence type="ECO:0000256" key="8">
    <source>
        <dbReference type="ARBA" id="ARBA00046432"/>
    </source>
</evidence>
<evidence type="ECO:0000313" key="11">
    <source>
        <dbReference type="EMBL" id="ESN92327.1"/>
    </source>
</evidence>
<feature type="compositionally biased region" description="Low complexity" evidence="10">
    <location>
        <begin position="279"/>
        <end position="288"/>
    </location>
</feature>
<dbReference type="OMA" id="HAYKAIS"/>
<dbReference type="Proteomes" id="UP000015101">
    <property type="component" value="Unassembled WGS sequence"/>
</dbReference>
<feature type="compositionally biased region" description="Low complexity" evidence="10">
    <location>
        <begin position="173"/>
        <end position="184"/>
    </location>
</feature>
<dbReference type="GO" id="GO:0005829">
    <property type="term" value="C:cytosol"/>
    <property type="evidence" value="ECO:0007669"/>
    <property type="project" value="UniProtKB-SubCell"/>
</dbReference>
<proteinExistence type="inferred from homology"/>
<evidence type="ECO:0000256" key="5">
    <source>
        <dbReference type="ARBA" id="ARBA00022917"/>
    </source>
</evidence>
<dbReference type="GO" id="GO:0002183">
    <property type="term" value="P:cytoplasmic translational initiation"/>
    <property type="evidence" value="ECO:0000318"/>
    <property type="project" value="GO_Central"/>
</dbReference>
<feature type="compositionally biased region" description="Polar residues" evidence="10">
    <location>
        <begin position="320"/>
        <end position="333"/>
    </location>
</feature>
<keyword evidence="4" id="KW-0396">Initiation factor</keyword>
<comment type="similarity">
    <text evidence="2 9">Belongs to the eIF-2B alpha/beta/delta subunits family.</text>
</comment>
<organism evidence="12 13">
    <name type="scientific">Helobdella robusta</name>
    <name type="common">Californian leech</name>
    <dbReference type="NCBI Taxonomy" id="6412"/>
    <lineage>
        <taxon>Eukaryota</taxon>
        <taxon>Metazoa</taxon>
        <taxon>Spiralia</taxon>
        <taxon>Lophotrochozoa</taxon>
        <taxon>Annelida</taxon>
        <taxon>Clitellata</taxon>
        <taxon>Hirudinea</taxon>
        <taxon>Rhynchobdellida</taxon>
        <taxon>Glossiphoniidae</taxon>
        <taxon>Helobdella</taxon>
    </lineage>
</organism>
<dbReference type="RefSeq" id="XP_009029567.1">
    <property type="nucleotide sequence ID" value="XM_009031319.1"/>
</dbReference>
<dbReference type="InterPro" id="IPR037171">
    <property type="entry name" value="NagB/RpiA_transferase-like"/>
</dbReference>
<comment type="subcellular location">
    <subcellularLocation>
        <location evidence="1">Cytoplasm</location>
        <location evidence="1">Cytosol</location>
    </subcellularLocation>
</comment>
<dbReference type="EMBL" id="KB097650">
    <property type="protein sequence ID" value="ESN92327.1"/>
    <property type="molecule type" value="Genomic_DNA"/>
</dbReference>
<dbReference type="PANTHER" id="PTHR10233">
    <property type="entry name" value="TRANSLATION INITIATION FACTOR EIF-2B"/>
    <property type="match status" value="1"/>
</dbReference>
<evidence type="ECO:0000313" key="13">
    <source>
        <dbReference type="Proteomes" id="UP000015101"/>
    </source>
</evidence>
<dbReference type="EnsemblMetazoa" id="HelroT194277">
    <property type="protein sequence ID" value="HelroP194277"/>
    <property type="gene ID" value="HelroG194277"/>
</dbReference>
<keyword evidence="13" id="KW-1185">Reference proteome</keyword>
<feature type="region of interest" description="Disordered" evidence="10">
    <location>
        <begin position="1"/>
        <end position="30"/>
    </location>
</feature>
<dbReference type="HOGENOM" id="CLU_380967_0_0_1"/>
<reference evidence="13" key="1">
    <citation type="submission" date="2012-12" db="EMBL/GenBank/DDBJ databases">
        <authorList>
            <person name="Hellsten U."/>
            <person name="Grimwood J."/>
            <person name="Chapman J.A."/>
            <person name="Shapiro H."/>
            <person name="Aerts A."/>
            <person name="Otillar R.P."/>
            <person name="Terry A.Y."/>
            <person name="Boore J.L."/>
            <person name="Simakov O."/>
            <person name="Marletaz F."/>
            <person name="Cho S.-J."/>
            <person name="Edsinger-Gonzales E."/>
            <person name="Havlak P."/>
            <person name="Kuo D.-H."/>
            <person name="Larsson T."/>
            <person name="Lv J."/>
            <person name="Arendt D."/>
            <person name="Savage R."/>
            <person name="Osoegawa K."/>
            <person name="de Jong P."/>
            <person name="Lindberg D.R."/>
            <person name="Seaver E.C."/>
            <person name="Weisblat D.A."/>
            <person name="Putnam N.H."/>
            <person name="Grigoriev I.V."/>
            <person name="Rokhsar D.S."/>
        </authorList>
    </citation>
    <scope>NUCLEOTIDE SEQUENCE</scope>
</reference>
<reference evidence="12" key="3">
    <citation type="submission" date="2015-06" db="UniProtKB">
        <authorList>
            <consortium name="EnsemblMetazoa"/>
        </authorList>
    </citation>
    <scope>IDENTIFICATION</scope>
</reference>
<evidence type="ECO:0000256" key="9">
    <source>
        <dbReference type="RuleBase" id="RU003814"/>
    </source>
</evidence>
<comment type="subunit">
    <text evidence="8">Component of the translation initiation factor 2B (eIF2B) complex which is a heterodecamer of two sets of five different subunits: alpha, beta, gamma, delta and epsilon. Subunits alpha, beta and delta comprise a regulatory subcomplex and subunits epsilon and gamma comprise a catalytic subcomplex. Within the complex, the hexameric regulatory complex resides at the center, with the two heterodimeric catalytic subcomplexes bound on opposite sides.</text>
</comment>
<protein>
    <recommendedName>
        <fullName evidence="6">Translation initiation factor eIF2B subunit delta</fullName>
    </recommendedName>
    <alternativeName>
        <fullName evidence="7">eIF2B GDP-GTP exchange factor subunit delta</fullName>
    </alternativeName>
</protein>
<dbReference type="CTD" id="20212957"/>
<evidence type="ECO:0000313" key="12">
    <source>
        <dbReference type="EnsemblMetazoa" id="HelroP194277"/>
    </source>
</evidence>
<evidence type="ECO:0000256" key="10">
    <source>
        <dbReference type="SAM" id="MobiDB-lite"/>
    </source>
</evidence>
<feature type="compositionally biased region" description="Polar residues" evidence="10">
    <location>
        <begin position="145"/>
        <end position="158"/>
    </location>
</feature>
<evidence type="ECO:0000256" key="4">
    <source>
        <dbReference type="ARBA" id="ARBA00022540"/>
    </source>
</evidence>
<dbReference type="GO" id="GO:0005851">
    <property type="term" value="C:eukaryotic translation initiation factor 2B complex"/>
    <property type="evidence" value="ECO:0000318"/>
    <property type="project" value="GO_Central"/>
</dbReference>
<dbReference type="eggNOG" id="KOG1467">
    <property type="taxonomic scope" value="Eukaryota"/>
</dbReference>
<dbReference type="PANTHER" id="PTHR10233:SF14">
    <property type="entry name" value="TRANSLATION INITIATION FACTOR EIF-2B SUBUNIT DELTA"/>
    <property type="match status" value="1"/>
</dbReference>
<feature type="region of interest" description="Disordered" evidence="10">
    <location>
        <begin position="279"/>
        <end position="356"/>
    </location>
</feature>
<dbReference type="InterPro" id="IPR000649">
    <property type="entry name" value="IF-2B-related"/>
</dbReference>
<dbReference type="GeneID" id="20212957"/>
<dbReference type="Pfam" id="PF01008">
    <property type="entry name" value="IF-2B"/>
    <property type="match status" value="1"/>
</dbReference>